<evidence type="ECO:0000313" key="1">
    <source>
        <dbReference type="EMBL" id="OGH62067.1"/>
    </source>
</evidence>
<protein>
    <submittedName>
        <fullName evidence="1">Uncharacterized protein</fullName>
    </submittedName>
</protein>
<evidence type="ECO:0000313" key="2">
    <source>
        <dbReference type="Proteomes" id="UP000176329"/>
    </source>
</evidence>
<proteinExistence type="predicted"/>
<dbReference type="EMBL" id="MFPV01000022">
    <property type="protein sequence ID" value="OGH62067.1"/>
    <property type="molecule type" value="Genomic_DNA"/>
</dbReference>
<accession>A0A1F6LRQ2</accession>
<name>A0A1F6LRQ2_9BACT</name>
<reference evidence="1 2" key="1">
    <citation type="journal article" date="2016" name="Nat. Commun.">
        <title>Thousands of microbial genomes shed light on interconnected biogeochemical processes in an aquifer system.</title>
        <authorList>
            <person name="Anantharaman K."/>
            <person name="Brown C.T."/>
            <person name="Hug L.A."/>
            <person name="Sharon I."/>
            <person name="Castelle C.J."/>
            <person name="Probst A.J."/>
            <person name="Thomas B.C."/>
            <person name="Singh A."/>
            <person name="Wilkins M.J."/>
            <person name="Karaoz U."/>
            <person name="Brodie E.L."/>
            <person name="Williams K.H."/>
            <person name="Hubbard S.S."/>
            <person name="Banfield J.F."/>
        </authorList>
    </citation>
    <scope>NUCLEOTIDE SEQUENCE [LARGE SCALE GENOMIC DNA]</scope>
</reference>
<dbReference type="InterPro" id="IPR043722">
    <property type="entry name" value="DUF5663"/>
</dbReference>
<dbReference type="Pfam" id="PF18908">
    <property type="entry name" value="DUF5663"/>
    <property type="match status" value="1"/>
</dbReference>
<dbReference type="AlphaFoldDB" id="A0A1F6LRQ2"/>
<gene>
    <name evidence="1" type="ORF">A2848_02995</name>
</gene>
<sequence length="115" mass="12785">MLGTLTNNSATQTVPAEVQQFLERMLEDARIAPDNVELRGTMLGELAARLQQQLILDLLDKMPETKFDEFEKLMEGNPSSERILAFLRLAVPNHADVVAHSLMNFKDNFVAGATA</sequence>
<organism evidence="1 2">
    <name type="scientific">Candidatus Magasanikbacteria bacterium RIFCSPHIGHO2_01_FULL_50_8</name>
    <dbReference type="NCBI Taxonomy" id="1798674"/>
    <lineage>
        <taxon>Bacteria</taxon>
        <taxon>Candidatus Magasanikiibacteriota</taxon>
    </lineage>
</organism>
<dbReference type="Proteomes" id="UP000176329">
    <property type="component" value="Unassembled WGS sequence"/>
</dbReference>
<comment type="caution">
    <text evidence="1">The sequence shown here is derived from an EMBL/GenBank/DDBJ whole genome shotgun (WGS) entry which is preliminary data.</text>
</comment>